<evidence type="ECO:0000256" key="7">
    <source>
        <dbReference type="ARBA" id="ARBA00023136"/>
    </source>
</evidence>
<dbReference type="EMBL" id="CP043311">
    <property type="protein sequence ID" value="QEY62604.1"/>
    <property type="molecule type" value="Genomic_DNA"/>
</dbReference>
<feature type="transmembrane region" description="Helical" evidence="8">
    <location>
        <begin position="74"/>
        <end position="95"/>
    </location>
</feature>
<name>A0A5J6QJC3_9GAMM</name>
<keyword evidence="5 8" id="KW-0812">Transmembrane</keyword>
<keyword evidence="11" id="KW-1185">Reference proteome</keyword>
<gene>
    <name evidence="10" type="ORF">FXN65_11140</name>
</gene>
<feature type="transmembrane region" description="Helical" evidence="8">
    <location>
        <begin position="51"/>
        <end position="68"/>
    </location>
</feature>
<dbReference type="UniPathway" id="UPA00895"/>
<feature type="domain" description="Methylamine utilisation protein MauE" evidence="9">
    <location>
        <begin position="6"/>
        <end position="132"/>
    </location>
</feature>
<comment type="subcellular location">
    <subcellularLocation>
        <location evidence="2">Membrane</location>
        <topology evidence="2">Multi-pass membrane protein</topology>
    </subcellularLocation>
</comment>
<evidence type="ECO:0000256" key="4">
    <source>
        <dbReference type="ARBA" id="ARBA00019078"/>
    </source>
</evidence>
<dbReference type="GO" id="GO:0016020">
    <property type="term" value="C:membrane"/>
    <property type="evidence" value="ECO:0007669"/>
    <property type="project" value="UniProtKB-SubCell"/>
</dbReference>
<keyword evidence="6 8" id="KW-1133">Transmembrane helix</keyword>
<dbReference type="RefSeq" id="WP_151133259.1">
    <property type="nucleotide sequence ID" value="NZ_CP043311.1"/>
</dbReference>
<evidence type="ECO:0000259" key="9">
    <source>
        <dbReference type="Pfam" id="PF07291"/>
    </source>
</evidence>
<evidence type="ECO:0000256" key="3">
    <source>
        <dbReference type="ARBA" id="ARBA00004856"/>
    </source>
</evidence>
<feature type="transmembrane region" description="Helical" evidence="8">
    <location>
        <begin position="141"/>
        <end position="163"/>
    </location>
</feature>
<sequence>MQLDPIFIIAAALAVAVILASAATHKLRAPARFANQVEDYQLLPRGLVRPVARLVPFIEVALAFALLVPASRHAAALAAAALLAGYAGAIAINLWRGRRDIDCGCAGPEQAQPIRPVLLARNAVLVSLALVASIAPHSRELGAFDIFVVIASSAATLLLYAAADGLMANAPRLLKLIGR</sequence>
<comment type="pathway">
    <text evidence="3">One-carbon metabolism; methylamine degradation.</text>
</comment>
<evidence type="ECO:0000256" key="1">
    <source>
        <dbReference type="ARBA" id="ARBA00003475"/>
    </source>
</evidence>
<evidence type="ECO:0000256" key="5">
    <source>
        <dbReference type="ARBA" id="ARBA00022692"/>
    </source>
</evidence>
<feature type="transmembrane region" description="Helical" evidence="8">
    <location>
        <begin position="6"/>
        <end position="23"/>
    </location>
</feature>
<dbReference type="InterPro" id="IPR009908">
    <property type="entry name" value="Methylamine_util_MauE"/>
</dbReference>
<dbReference type="AlphaFoldDB" id="A0A5J6QJC3"/>
<accession>A0A5J6QJC3</accession>
<evidence type="ECO:0000313" key="11">
    <source>
        <dbReference type="Proteomes" id="UP000327179"/>
    </source>
</evidence>
<organism evidence="10 11">
    <name type="scientific">Metapseudomonas lalkuanensis</name>
    <dbReference type="NCBI Taxonomy" id="2604832"/>
    <lineage>
        <taxon>Bacteria</taxon>
        <taxon>Pseudomonadati</taxon>
        <taxon>Pseudomonadota</taxon>
        <taxon>Gammaproteobacteria</taxon>
        <taxon>Pseudomonadales</taxon>
        <taxon>Pseudomonadaceae</taxon>
        <taxon>Metapseudomonas</taxon>
    </lineage>
</organism>
<comment type="function">
    <text evidence="1">May be specifically involved in the processing, transport, and/or maturation of the MADH beta-subunit.</text>
</comment>
<evidence type="ECO:0000313" key="10">
    <source>
        <dbReference type="EMBL" id="QEY62604.1"/>
    </source>
</evidence>
<evidence type="ECO:0000256" key="6">
    <source>
        <dbReference type="ARBA" id="ARBA00022989"/>
    </source>
</evidence>
<reference evidence="10 11" key="1">
    <citation type="submission" date="2019-08" db="EMBL/GenBank/DDBJ databases">
        <title>Whole-genome Sequencing of e-waste polymer degrading bacterium Pseudomonas sp. strain PE08.</title>
        <authorList>
            <person name="Kirdat K."/>
            <person name="Debbarma P."/>
            <person name="Narawade N."/>
            <person name="Suyal D."/>
            <person name="Thorat V."/>
            <person name="Shouche Y."/>
            <person name="Goel R."/>
            <person name="Yadav A."/>
        </authorList>
    </citation>
    <scope>NUCLEOTIDE SEQUENCE [LARGE SCALE GENOMIC DNA]</scope>
    <source>
        <strain evidence="10 11">PE08</strain>
    </source>
</reference>
<protein>
    <recommendedName>
        <fullName evidence="4">Methylamine utilization protein MauE</fullName>
    </recommendedName>
</protein>
<evidence type="ECO:0000256" key="2">
    <source>
        <dbReference type="ARBA" id="ARBA00004141"/>
    </source>
</evidence>
<dbReference type="Pfam" id="PF07291">
    <property type="entry name" value="MauE"/>
    <property type="match status" value="1"/>
</dbReference>
<dbReference type="GO" id="GO:0030416">
    <property type="term" value="P:methylamine metabolic process"/>
    <property type="evidence" value="ECO:0007669"/>
    <property type="project" value="InterPro"/>
</dbReference>
<keyword evidence="7 8" id="KW-0472">Membrane</keyword>
<evidence type="ECO:0000256" key="8">
    <source>
        <dbReference type="SAM" id="Phobius"/>
    </source>
</evidence>
<proteinExistence type="predicted"/>
<dbReference type="KEGG" id="plal:FXN65_11140"/>
<feature type="transmembrane region" description="Helical" evidence="8">
    <location>
        <begin position="116"/>
        <end position="135"/>
    </location>
</feature>
<dbReference type="Proteomes" id="UP000327179">
    <property type="component" value="Chromosome"/>
</dbReference>